<dbReference type="InterPro" id="IPR050086">
    <property type="entry name" value="MetN_ABC_transporter-like"/>
</dbReference>
<reference evidence="6 7" key="1">
    <citation type="submission" date="2017-02" db="EMBL/GenBank/DDBJ databases">
        <authorList>
            <person name="Peterson S.W."/>
        </authorList>
    </citation>
    <scope>NUCLEOTIDE SEQUENCE [LARGE SCALE GENOMIC DNA]</scope>
    <source>
        <strain evidence="6 7">DSM 15102</strain>
    </source>
</reference>
<dbReference type="PIRSF" id="PIRSF039085">
    <property type="entry name" value="ABC_ATPase_HisP"/>
    <property type="match status" value="1"/>
</dbReference>
<evidence type="ECO:0000256" key="3">
    <source>
        <dbReference type="ARBA" id="ARBA00022741"/>
    </source>
</evidence>
<dbReference type="PROSITE" id="PS50893">
    <property type="entry name" value="ABC_TRANSPORTER_2"/>
    <property type="match status" value="1"/>
</dbReference>
<organism evidence="6 7">
    <name type="scientific">Garciella nitratireducens DSM 15102</name>
    <dbReference type="NCBI Taxonomy" id="1121911"/>
    <lineage>
        <taxon>Bacteria</taxon>
        <taxon>Bacillati</taxon>
        <taxon>Bacillota</taxon>
        <taxon>Clostridia</taxon>
        <taxon>Eubacteriales</taxon>
        <taxon>Eubacteriaceae</taxon>
        <taxon>Garciella</taxon>
    </lineage>
</organism>
<dbReference type="PANTHER" id="PTHR43166">
    <property type="entry name" value="AMINO ACID IMPORT ATP-BINDING PROTEIN"/>
    <property type="match status" value="1"/>
</dbReference>
<dbReference type="InterPro" id="IPR017871">
    <property type="entry name" value="ABC_transporter-like_CS"/>
</dbReference>
<protein>
    <submittedName>
        <fullName evidence="6">Amino acid ABC transporter ATP-binding protein, PAAT family (TC 3.A.1.3.-)</fullName>
    </submittedName>
</protein>
<dbReference type="GO" id="GO:0016887">
    <property type="term" value="F:ATP hydrolysis activity"/>
    <property type="evidence" value="ECO:0007669"/>
    <property type="project" value="InterPro"/>
</dbReference>
<dbReference type="SUPFAM" id="SSF52540">
    <property type="entry name" value="P-loop containing nucleoside triphosphate hydrolases"/>
    <property type="match status" value="1"/>
</dbReference>
<gene>
    <name evidence="6" type="ORF">SAMN02745973_01263</name>
</gene>
<dbReference type="SMART" id="SM00382">
    <property type="entry name" value="AAA"/>
    <property type="match status" value="1"/>
</dbReference>
<dbReference type="AlphaFoldDB" id="A0A1T4MA53"/>
<dbReference type="GO" id="GO:0015424">
    <property type="term" value="F:ABC-type amino acid transporter activity"/>
    <property type="evidence" value="ECO:0007669"/>
    <property type="project" value="InterPro"/>
</dbReference>
<dbReference type="InterPro" id="IPR003439">
    <property type="entry name" value="ABC_transporter-like_ATP-bd"/>
</dbReference>
<keyword evidence="7" id="KW-1185">Reference proteome</keyword>
<dbReference type="InterPro" id="IPR027417">
    <property type="entry name" value="P-loop_NTPase"/>
</dbReference>
<evidence type="ECO:0000313" key="7">
    <source>
        <dbReference type="Proteomes" id="UP000196365"/>
    </source>
</evidence>
<keyword evidence="3" id="KW-0547">Nucleotide-binding</keyword>
<evidence type="ECO:0000313" key="6">
    <source>
        <dbReference type="EMBL" id="SJZ63785.1"/>
    </source>
</evidence>
<proteinExistence type="inferred from homology"/>
<comment type="similarity">
    <text evidence="1">Belongs to the ABC transporter superfamily.</text>
</comment>
<accession>A0A1T4MA53</accession>
<dbReference type="OrthoDB" id="9804199at2"/>
<dbReference type="Pfam" id="PF00005">
    <property type="entry name" value="ABC_tran"/>
    <property type="match status" value="1"/>
</dbReference>
<dbReference type="InterPro" id="IPR030679">
    <property type="entry name" value="ABC_ATPase_HisP-typ"/>
</dbReference>
<dbReference type="GO" id="GO:0005524">
    <property type="term" value="F:ATP binding"/>
    <property type="evidence" value="ECO:0007669"/>
    <property type="project" value="UniProtKB-KW"/>
</dbReference>
<dbReference type="CDD" id="cd03262">
    <property type="entry name" value="ABC_HisP_GlnQ"/>
    <property type="match status" value="1"/>
</dbReference>
<dbReference type="Gene3D" id="3.40.50.300">
    <property type="entry name" value="P-loop containing nucleotide triphosphate hydrolases"/>
    <property type="match status" value="1"/>
</dbReference>
<dbReference type="EMBL" id="FUWV01000006">
    <property type="protein sequence ID" value="SJZ63785.1"/>
    <property type="molecule type" value="Genomic_DNA"/>
</dbReference>
<keyword evidence="2" id="KW-0813">Transport</keyword>
<keyword evidence="4 6" id="KW-0067">ATP-binding</keyword>
<evidence type="ECO:0000256" key="1">
    <source>
        <dbReference type="ARBA" id="ARBA00005417"/>
    </source>
</evidence>
<name>A0A1T4MA53_9FIRM</name>
<feature type="domain" description="ABC transporter" evidence="5">
    <location>
        <begin position="4"/>
        <end position="248"/>
    </location>
</feature>
<dbReference type="PANTHER" id="PTHR43166:SF4">
    <property type="entry name" value="PHOSPHONATES IMPORT ATP-BINDING PROTEIN PHNC"/>
    <property type="match status" value="1"/>
</dbReference>
<evidence type="ECO:0000259" key="5">
    <source>
        <dbReference type="PROSITE" id="PS50893"/>
    </source>
</evidence>
<dbReference type="InterPro" id="IPR003593">
    <property type="entry name" value="AAA+_ATPase"/>
</dbReference>
<dbReference type="PROSITE" id="PS00211">
    <property type="entry name" value="ABC_TRANSPORTER_1"/>
    <property type="match status" value="1"/>
</dbReference>
<dbReference type="FunFam" id="3.40.50.300:FF:000020">
    <property type="entry name" value="Amino acid ABC transporter ATP-binding component"/>
    <property type="match status" value="1"/>
</dbReference>
<evidence type="ECO:0000256" key="2">
    <source>
        <dbReference type="ARBA" id="ARBA00022448"/>
    </source>
</evidence>
<dbReference type="Proteomes" id="UP000196365">
    <property type="component" value="Unassembled WGS sequence"/>
</dbReference>
<evidence type="ECO:0000256" key="4">
    <source>
        <dbReference type="ARBA" id="ARBA00022840"/>
    </source>
</evidence>
<sequence length="252" mass="28177">MEMIKAINVSKNFGSLRVLKDINFTIKKGEVVSIIGPSGSGKSTLLRCFHQLEEIQEGIIEVEGKVIAAAGEAAKKYSISAEDKRQAVLKMGMVFQNFNLFPHKTILENIIEAPLIVRKQSKEEATRLGEQLLDKVGLLYKKDGYPLQLSGGQKQRVAIARALAMEPNIMLFDEPTSALDPELVGEVLKVIKELAKENRTMIIVTHEMAFAKEISDRIVFMDHGEILEEGSPEEIFQNTKNPRIQSFLNKIL</sequence>